<evidence type="ECO:0000256" key="2">
    <source>
        <dbReference type="ARBA" id="ARBA00022448"/>
    </source>
</evidence>
<dbReference type="InterPro" id="IPR020781">
    <property type="entry name" value="ATPase_OSCP/d_CS"/>
</dbReference>
<keyword evidence="6 7" id="KW-0066">ATP synthesis</keyword>
<gene>
    <name evidence="7" type="primary">atpH</name>
    <name evidence="8" type="ORF">SAMN05421818_10160</name>
</gene>
<proteinExistence type="inferred from homology"/>
<dbReference type="PANTHER" id="PTHR11910">
    <property type="entry name" value="ATP SYNTHASE DELTA CHAIN"/>
    <property type="match status" value="1"/>
</dbReference>
<evidence type="ECO:0000313" key="9">
    <source>
        <dbReference type="Proteomes" id="UP000243588"/>
    </source>
</evidence>
<dbReference type="EMBL" id="FNDQ01000001">
    <property type="protein sequence ID" value="SDH26747.1"/>
    <property type="molecule type" value="Genomic_DNA"/>
</dbReference>
<dbReference type="PROSITE" id="PS00389">
    <property type="entry name" value="ATPASE_DELTA"/>
    <property type="match status" value="1"/>
</dbReference>
<protein>
    <recommendedName>
        <fullName evidence="7">ATP synthase subunit delta</fullName>
    </recommendedName>
    <alternativeName>
        <fullName evidence="7">ATP synthase F(1) sector subunit delta</fullName>
    </alternativeName>
    <alternativeName>
        <fullName evidence="7">F-type ATPase subunit delta</fullName>
        <shortName evidence="7">F-ATPase subunit delta</shortName>
    </alternativeName>
</protein>
<evidence type="ECO:0000256" key="3">
    <source>
        <dbReference type="ARBA" id="ARBA00022781"/>
    </source>
</evidence>
<comment type="function">
    <text evidence="7">This protein is part of the stalk that links CF(0) to CF(1). It either transmits conformational changes from CF(0) to CF(1) or is implicated in proton conduction.</text>
</comment>
<evidence type="ECO:0000256" key="5">
    <source>
        <dbReference type="ARBA" id="ARBA00023136"/>
    </source>
</evidence>
<dbReference type="GO" id="GO:0046933">
    <property type="term" value="F:proton-transporting ATP synthase activity, rotational mechanism"/>
    <property type="evidence" value="ECO:0007669"/>
    <property type="project" value="UniProtKB-UniRule"/>
</dbReference>
<keyword evidence="4 7" id="KW-0406">Ion transport</keyword>
<dbReference type="Proteomes" id="UP000243588">
    <property type="component" value="Unassembled WGS sequence"/>
</dbReference>
<dbReference type="NCBIfam" id="TIGR01145">
    <property type="entry name" value="ATP_synt_delta"/>
    <property type="match status" value="1"/>
</dbReference>
<accession>A0A1G8B0M7</accession>
<evidence type="ECO:0000256" key="6">
    <source>
        <dbReference type="ARBA" id="ARBA00023310"/>
    </source>
</evidence>
<dbReference type="GO" id="GO:0045259">
    <property type="term" value="C:proton-transporting ATP synthase complex"/>
    <property type="evidence" value="ECO:0007669"/>
    <property type="project" value="UniProtKB-KW"/>
</dbReference>
<evidence type="ECO:0000313" key="8">
    <source>
        <dbReference type="EMBL" id="SDH26747.1"/>
    </source>
</evidence>
<dbReference type="InterPro" id="IPR000711">
    <property type="entry name" value="ATPase_OSCP/dsu"/>
</dbReference>
<dbReference type="InterPro" id="IPR026015">
    <property type="entry name" value="ATP_synth_OSCP/delta_N_sf"/>
</dbReference>
<dbReference type="HAMAP" id="MF_01416">
    <property type="entry name" value="ATP_synth_delta_bact"/>
    <property type="match status" value="1"/>
</dbReference>
<keyword evidence="7" id="KW-1003">Cell membrane</keyword>
<comment type="function">
    <text evidence="7">F(1)F(0) ATP synthase produces ATP from ADP in the presence of a proton or sodium gradient. F-type ATPases consist of two structural domains, F(1) containing the extramembraneous catalytic core and F(0) containing the membrane proton channel, linked together by a central stalk and a peripheral stalk. During catalysis, ATP synthesis in the catalytic domain of F(1) is coupled via a rotary mechanism of the central stalk subunits to proton translocation.</text>
</comment>
<dbReference type="RefSeq" id="WP_090404429.1">
    <property type="nucleotide sequence ID" value="NZ_FNDQ01000001.1"/>
</dbReference>
<keyword evidence="5 7" id="KW-0472">Membrane</keyword>
<name>A0A1G8B0M7_9FLAO</name>
<evidence type="ECO:0000256" key="7">
    <source>
        <dbReference type="HAMAP-Rule" id="MF_01416"/>
    </source>
</evidence>
<sequence length="178" mass="19778">MVGTRAAARYAKAMLEISCEKGNSEAINSDMILISNSISQSEELKVFLNNPIVNDEIKFNALNEVFASVSEVTKELFKLLKTNSRFEILEAITVEFQKQYDVLKGIIKVVVTTAVPMDEVLEKKVLSKVQSLTPAKEIILTNEVDSAILGGFILRIGDKQYNASVANQLQVLKRELIN</sequence>
<reference evidence="9" key="1">
    <citation type="submission" date="2016-10" db="EMBL/GenBank/DDBJ databases">
        <authorList>
            <person name="Varghese N."/>
            <person name="Submissions S."/>
        </authorList>
    </citation>
    <scope>NUCLEOTIDE SEQUENCE [LARGE SCALE GENOMIC DNA]</scope>
    <source>
        <strain evidence="9">DSM 23313</strain>
    </source>
</reference>
<dbReference type="GO" id="GO:0005886">
    <property type="term" value="C:plasma membrane"/>
    <property type="evidence" value="ECO:0007669"/>
    <property type="project" value="UniProtKB-SubCell"/>
</dbReference>
<dbReference type="Pfam" id="PF00213">
    <property type="entry name" value="OSCP"/>
    <property type="match status" value="1"/>
</dbReference>
<keyword evidence="7" id="KW-0139">CF(1)</keyword>
<dbReference type="Gene3D" id="1.10.520.20">
    <property type="entry name" value="N-terminal domain of the delta subunit of the F1F0-ATP synthase"/>
    <property type="match status" value="1"/>
</dbReference>
<organism evidence="8 9">
    <name type="scientific">Myroides phaeus</name>
    <dbReference type="NCBI Taxonomy" id="702745"/>
    <lineage>
        <taxon>Bacteria</taxon>
        <taxon>Pseudomonadati</taxon>
        <taxon>Bacteroidota</taxon>
        <taxon>Flavobacteriia</taxon>
        <taxon>Flavobacteriales</taxon>
        <taxon>Flavobacteriaceae</taxon>
        <taxon>Myroides</taxon>
    </lineage>
</organism>
<dbReference type="PRINTS" id="PR00125">
    <property type="entry name" value="ATPASEDELTA"/>
</dbReference>
<evidence type="ECO:0000256" key="4">
    <source>
        <dbReference type="ARBA" id="ARBA00023065"/>
    </source>
</evidence>
<keyword evidence="2 7" id="KW-0813">Transport</keyword>
<dbReference type="STRING" id="702745.SAMN05421818_10160"/>
<evidence type="ECO:0000256" key="1">
    <source>
        <dbReference type="ARBA" id="ARBA00004370"/>
    </source>
</evidence>
<keyword evidence="3 7" id="KW-0375">Hydrogen ion transport</keyword>
<dbReference type="AlphaFoldDB" id="A0A1G8B0M7"/>
<dbReference type="SUPFAM" id="SSF47928">
    <property type="entry name" value="N-terminal domain of the delta subunit of the F1F0-ATP synthase"/>
    <property type="match status" value="1"/>
</dbReference>
<comment type="subcellular location">
    <subcellularLocation>
        <location evidence="7">Cell membrane</location>
        <topology evidence="7">Peripheral membrane protein</topology>
    </subcellularLocation>
    <subcellularLocation>
        <location evidence="1">Membrane</location>
    </subcellularLocation>
</comment>
<keyword evidence="9" id="KW-1185">Reference proteome</keyword>
<comment type="similarity">
    <text evidence="7">Belongs to the ATPase delta chain family.</text>
</comment>